<dbReference type="AlphaFoldDB" id="A0A5Q0H1W6"/>
<dbReference type="OrthoDB" id="8451629at2"/>
<accession>A0A5Q0H1W6</accession>
<dbReference type="EMBL" id="CP034550">
    <property type="protein sequence ID" value="QFZ19895.1"/>
    <property type="molecule type" value="Genomic_DNA"/>
</dbReference>
<dbReference type="Proteomes" id="UP000325787">
    <property type="component" value="Chromosome"/>
</dbReference>
<proteinExistence type="predicted"/>
<name>A0A5Q0H1W6_SACSY</name>
<gene>
    <name evidence="1" type="ORF">EKG83_22885</name>
</gene>
<evidence type="ECO:0000313" key="1">
    <source>
        <dbReference type="EMBL" id="QFZ19895.1"/>
    </source>
</evidence>
<dbReference type="RefSeq" id="WP_153278310.1">
    <property type="nucleotide sequence ID" value="NZ_CP034550.1"/>
</dbReference>
<dbReference type="KEGG" id="ssyi:EKG83_22885"/>
<sequence>MGLDEDRAAVVRREHVDGGDPTCRLSRLCPECGLLPDGEPPAVCPRCGADMPADDGGAP</sequence>
<reference evidence="2" key="1">
    <citation type="journal article" date="2021" name="Curr. Microbiol.">
        <title>Complete genome of nocamycin-producing strain Saccharothrix syringae NRRL B-16468 reveals the biosynthetic potential for secondary metabolites.</title>
        <authorList>
            <person name="Mo X."/>
            <person name="Yang S."/>
        </authorList>
    </citation>
    <scope>NUCLEOTIDE SEQUENCE [LARGE SCALE GENOMIC DNA]</scope>
    <source>
        <strain evidence="2">ATCC 51364 / DSM 43886 / JCM 6844 / KCTC 9398 / NBRC 14523 / NRRL B-16468 / INA 2240</strain>
    </source>
</reference>
<evidence type="ECO:0000313" key="2">
    <source>
        <dbReference type="Proteomes" id="UP000325787"/>
    </source>
</evidence>
<protein>
    <submittedName>
        <fullName evidence="1">Uncharacterized protein</fullName>
    </submittedName>
</protein>
<keyword evidence="2" id="KW-1185">Reference proteome</keyword>
<organism evidence="1 2">
    <name type="scientific">Saccharothrix syringae</name>
    <name type="common">Nocardiopsis syringae</name>
    <dbReference type="NCBI Taxonomy" id="103733"/>
    <lineage>
        <taxon>Bacteria</taxon>
        <taxon>Bacillati</taxon>
        <taxon>Actinomycetota</taxon>
        <taxon>Actinomycetes</taxon>
        <taxon>Pseudonocardiales</taxon>
        <taxon>Pseudonocardiaceae</taxon>
        <taxon>Saccharothrix</taxon>
    </lineage>
</organism>